<dbReference type="SUPFAM" id="SSF48264">
    <property type="entry name" value="Cytochrome P450"/>
    <property type="match status" value="2"/>
</dbReference>
<dbReference type="CDD" id="cd11041">
    <property type="entry name" value="CYP503A1-like"/>
    <property type="match status" value="1"/>
</dbReference>
<dbReference type="Pfam" id="PF00067">
    <property type="entry name" value="p450"/>
    <property type="match status" value="2"/>
</dbReference>
<dbReference type="GO" id="GO:0020037">
    <property type="term" value="F:heme binding"/>
    <property type="evidence" value="ECO:0007669"/>
    <property type="project" value="InterPro"/>
</dbReference>
<keyword evidence="5" id="KW-0408">Iron</keyword>
<sequence>MAGSNSLATTLASTTNYLTRYPSTLEKLTREIRSKSKDESDMNLESLTKLPYLSAVIEEGLRICAPVPLGMPRVVPEGGDTVCVEWLPAGSKLTPKLSSLVPTTRDELAFALEKEFPRCDEWKCFEIYEVLRRIVSRTSARIFVGPDLCRNEDWLYATHGYTENAFITIVAPRHAKRIVVPIIKQRNEVESQAKRVIDEVYLENFLKMMMDDAVGSEGDPTTLTQRVLSLTLASNHTTTIAPTRAIYDMCTYPEYICELREEVQRVINDDGGWHKSRLAKMKKLDSFMKTPSESIRQA</sequence>
<dbReference type="OrthoDB" id="1844152at2759"/>
<evidence type="ECO:0000256" key="5">
    <source>
        <dbReference type="ARBA" id="ARBA00023004"/>
    </source>
</evidence>
<reference evidence="8" key="1">
    <citation type="submission" date="2020-10" db="EMBL/GenBank/DDBJ databases">
        <title>Genome Sequence of Monilinia vaccinii-corymbosi Sheds Light on Mummy Berry Disease Infection of Blueberry and Mating Type.</title>
        <authorList>
            <person name="Yow A.G."/>
            <person name="Zhang Y."/>
            <person name="Bansal K."/>
            <person name="Eacker S.M."/>
            <person name="Sullivan S."/>
            <person name="Liachko I."/>
            <person name="Cubeta M.A."/>
            <person name="Rollins J.A."/>
            <person name="Ashrafi H."/>
        </authorList>
    </citation>
    <scope>NUCLEOTIDE SEQUENCE</scope>
    <source>
        <strain evidence="8">RL-1</strain>
    </source>
</reference>
<dbReference type="AlphaFoldDB" id="A0A8A3PHJ3"/>
<evidence type="ECO:0000313" key="9">
    <source>
        <dbReference type="Proteomes" id="UP000672032"/>
    </source>
</evidence>
<dbReference type="GO" id="GO:0005506">
    <property type="term" value="F:iron ion binding"/>
    <property type="evidence" value="ECO:0007669"/>
    <property type="project" value="InterPro"/>
</dbReference>
<gene>
    <name evidence="8" type="ORF">DSL72_006055</name>
</gene>
<evidence type="ECO:0000256" key="2">
    <source>
        <dbReference type="ARBA" id="ARBA00010617"/>
    </source>
</evidence>
<evidence type="ECO:0000256" key="1">
    <source>
        <dbReference type="ARBA" id="ARBA00001971"/>
    </source>
</evidence>
<keyword evidence="3" id="KW-0479">Metal-binding</keyword>
<accession>A0A8A3PHJ3</accession>
<evidence type="ECO:0000256" key="4">
    <source>
        <dbReference type="ARBA" id="ARBA00023002"/>
    </source>
</evidence>
<evidence type="ECO:0000313" key="8">
    <source>
        <dbReference type="EMBL" id="QSZ34461.1"/>
    </source>
</evidence>
<dbReference type="Gene3D" id="1.10.630.10">
    <property type="entry name" value="Cytochrome P450"/>
    <property type="match status" value="2"/>
</dbReference>
<keyword evidence="6" id="KW-0843">Virulence</keyword>
<dbReference type="GO" id="GO:0004497">
    <property type="term" value="F:monooxygenase activity"/>
    <property type="evidence" value="ECO:0007669"/>
    <property type="project" value="InterPro"/>
</dbReference>
<keyword evidence="4" id="KW-0560">Oxidoreductase</keyword>
<dbReference type="PANTHER" id="PTHR46206">
    <property type="entry name" value="CYTOCHROME P450"/>
    <property type="match status" value="1"/>
</dbReference>
<evidence type="ECO:0000256" key="7">
    <source>
        <dbReference type="ARBA" id="ARBA00023033"/>
    </source>
</evidence>
<dbReference type="EMBL" id="CP063408">
    <property type="protein sequence ID" value="QSZ34461.1"/>
    <property type="molecule type" value="Genomic_DNA"/>
</dbReference>
<keyword evidence="7" id="KW-0503">Monooxygenase</keyword>
<evidence type="ECO:0008006" key="10">
    <source>
        <dbReference type="Google" id="ProtNLM"/>
    </source>
</evidence>
<protein>
    <recommendedName>
        <fullName evidence="10">Cytochrome P450</fullName>
    </recommendedName>
</protein>
<evidence type="ECO:0000256" key="6">
    <source>
        <dbReference type="ARBA" id="ARBA00023026"/>
    </source>
</evidence>
<proteinExistence type="inferred from homology"/>
<name>A0A8A3PHJ3_9HELO</name>
<comment type="similarity">
    <text evidence="2">Belongs to the cytochrome P450 family.</text>
</comment>
<dbReference type="Proteomes" id="UP000672032">
    <property type="component" value="Chromosome 4"/>
</dbReference>
<comment type="cofactor">
    <cofactor evidence="1">
        <name>heme</name>
        <dbReference type="ChEBI" id="CHEBI:30413"/>
    </cofactor>
</comment>
<dbReference type="InterPro" id="IPR036396">
    <property type="entry name" value="Cyt_P450_sf"/>
</dbReference>
<keyword evidence="9" id="KW-1185">Reference proteome</keyword>
<dbReference type="PANTHER" id="PTHR46206:SF6">
    <property type="entry name" value="CYTOCHROME P450 MONOOXYGENASE AN1598-RELATED"/>
    <property type="match status" value="1"/>
</dbReference>
<organism evidence="8 9">
    <name type="scientific">Monilinia vaccinii-corymbosi</name>
    <dbReference type="NCBI Taxonomy" id="61207"/>
    <lineage>
        <taxon>Eukaryota</taxon>
        <taxon>Fungi</taxon>
        <taxon>Dikarya</taxon>
        <taxon>Ascomycota</taxon>
        <taxon>Pezizomycotina</taxon>
        <taxon>Leotiomycetes</taxon>
        <taxon>Helotiales</taxon>
        <taxon>Sclerotiniaceae</taxon>
        <taxon>Monilinia</taxon>
    </lineage>
</organism>
<dbReference type="InterPro" id="IPR001128">
    <property type="entry name" value="Cyt_P450"/>
</dbReference>
<dbReference type="GO" id="GO:0016705">
    <property type="term" value="F:oxidoreductase activity, acting on paired donors, with incorporation or reduction of molecular oxygen"/>
    <property type="evidence" value="ECO:0007669"/>
    <property type="project" value="InterPro"/>
</dbReference>
<evidence type="ECO:0000256" key="3">
    <source>
        <dbReference type="ARBA" id="ARBA00022723"/>
    </source>
</evidence>